<sequence>MSVYGLSLIYSSFMGSPYVPTRNKVLLDILKEVKFQKGKLFVELGSGDARMIRIAVKKYHLNGLAVDINGLINLWAKILSKLDKTNKDIVYKTENIFDTNLTKADYLYLFLMPDLLKKLVPKFDQELKKGAIIISHGFPIKEYGKKLIKQVDRNPFPTYYYEK</sequence>
<evidence type="ECO:0000256" key="2">
    <source>
        <dbReference type="ARBA" id="ARBA00022679"/>
    </source>
</evidence>
<protein>
    <submittedName>
        <fullName evidence="4">Methyltransferase type 12</fullName>
    </submittedName>
</protein>
<dbReference type="GO" id="GO:0016279">
    <property type="term" value="F:protein-lysine N-methyltransferase activity"/>
    <property type="evidence" value="ECO:0007669"/>
    <property type="project" value="InterPro"/>
</dbReference>
<dbReference type="Gene3D" id="3.40.50.150">
    <property type="entry name" value="Vaccinia Virus protein VP39"/>
    <property type="match status" value="1"/>
</dbReference>
<keyword evidence="1 4" id="KW-0489">Methyltransferase</keyword>
<dbReference type="Proteomes" id="UP000034688">
    <property type="component" value="Unassembled WGS sequence"/>
</dbReference>
<dbReference type="STRING" id="1618477.UR54_C0017G0002"/>
<name>A0A0G0D9Y6_9BACT</name>
<dbReference type="PANTHER" id="PTHR13610">
    <property type="entry name" value="METHYLTRANSFERASE DOMAIN-CONTAINING PROTEIN"/>
    <property type="match status" value="1"/>
</dbReference>
<dbReference type="EMBL" id="LBPP01000017">
    <property type="protein sequence ID" value="KKP60180.1"/>
    <property type="molecule type" value="Genomic_DNA"/>
</dbReference>
<dbReference type="AlphaFoldDB" id="A0A0G0D9Y6"/>
<keyword evidence="2 4" id="KW-0808">Transferase</keyword>
<dbReference type="GO" id="GO:0032259">
    <property type="term" value="P:methylation"/>
    <property type="evidence" value="ECO:0007669"/>
    <property type="project" value="UniProtKB-KW"/>
</dbReference>
<accession>A0A0G0D9Y6</accession>
<evidence type="ECO:0000313" key="4">
    <source>
        <dbReference type="EMBL" id="KKP60180.1"/>
    </source>
</evidence>
<dbReference type="InterPro" id="IPR029063">
    <property type="entry name" value="SAM-dependent_MTases_sf"/>
</dbReference>
<comment type="caution">
    <text evidence="4">The sequence shown here is derived from an EMBL/GenBank/DDBJ whole genome shotgun (WGS) entry which is preliminary data.</text>
</comment>
<dbReference type="SUPFAM" id="SSF53335">
    <property type="entry name" value="S-adenosyl-L-methionine-dependent methyltransferases"/>
    <property type="match status" value="1"/>
</dbReference>
<proteinExistence type="predicted"/>
<evidence type="ECO:0000256" key="3">
    <source>
        <dbReference type="ARBA" id="ARBA00022691"/>
    </source>
</evidence>
<dbReference type="PANTHER" id="PTHR13610:SF9">
    <property type="entry name" value="FI06469P"/>
    <property type="match status" value="1"/>
</dbReference>
<evidence type="ECO:0000313" key="5">
    <source>
        <dbReference type="Proteomes" id="UP000034688"/>
    </source>
</evidence>
<organism evidence="4 5">
    <name type="scientific">Candidatus Roizmanbacteria bacterium GW2011_GWA2_34_18</name>
    <dbReference type="NCBI Taxonomy" id="1618477"/>
    <lineage>
        <taxon>Bacteria</taxon>
        <taxon>Candidatus Roizmaniibacteriota</taxon>
    </lineage>
</organism>
<keyword evidence="3" id="KW-0949">S-adenosyl-L-methionine</keyword>
<gene>
    <name evidence="4" type="ORF">UR54_C0017G0002</name>
</gene>
<dbReference type="InterPro" id="IPR026170">
    <property type="entry name" value="FAM173A/B"/>
</dbReference>
<evidence type="ECO:0000256" key="1">
    <source>
        <dbReference type="ARBA" id="ARBA00022603"/>
    </source>
</evidence>
<reference evidence="4 5" key="1">
    <citation type="journal article" date="2015" name="Nature">
        <title>rRNA introns, odd ribosomes, and small enigmatic genomes across a large radiation of phyla.</title>
        <authorList>
            <person name="Brown C.T."/>
            <person name="Hug L.A."/>
            <person name="Thomas B.C."/>
            <person name="Sharon I."/>
            <person name="Castelle C.J."/>
            <person name="Singh A."/>
            <person name="Wilkins M.J."/>
            <person name="Williams K.H."/>
            <person name="Banfield J.F."/>
        </authorList>
    </citation>
    <scope>NUCLEOTIDE SEQUENCE [LARGE SCALE GENOMIC DNA]</scope>
</reference>